<dbReference type="InterPro" id="IPR010982">
    <property type="entry name" value="Lambda_DNA-bd_dom_sf"/>
</dbReference>
<comment type="caution">
    <text evidence="2">The sequence shown here is derived from an EMBL/GenBank/DDBJ whole genome shotgun (WGS) entry which is preliminary data.</text>
</comment>
<evidence type="ECO:0000313" key="5">
    <source>
        <dbReference type="Proteomes" id="UP000077881"/>
    </source>
</evidence>
<evidence type="ECO:0000313" key="4">
    <source>
        <dbReference type="Proteomes" id="UP000053881"/>
    </source>
</evidence>
<dbReference type="EMBL" id="LGPB01000142">
    <property type="protein sequence ID" value="KRG08769.1"/>
    <property type="molecule type" value="Genomic_DNA"/>
</dbReference>
<gene>
    <name evidence="3" type="ORF">ABB05_21020</name>
    <name evidence="2" type="ORF">ACA29_24865</name>
</gene>
<dbReference type="Pfam" id="PF01381">
    <property type="entry name" value="HTH_3"/>
    <property type="match status" value="1"/>
</dbReference>
<dbReference type="InterPro" id="IPR001387">
    <property type="entry name" value="Cro/C1-type_HTH"/>
</dbReference>
<keyword evidence="5" id="KW-1185">Reference proteome</keyword>
<dbReference type="SUPFAM" id="SSF47413">
    <property type="entry name" value="lambda repressor-like DNA-binding domains"/>
    <property type="match status" value="1"/>
</dbReference>
<dbReference type="AlphaFoldDB" id="A0A0Q9XWZ7"/>
<accession>A0A0Q9XWZ7</accession>
<dbReference type="SMART" id="SM00530">
    <property type="entry name" value="HTH_XRE"/>
    <property type="match status" value="1"/>
</dbReference>
<dbReference type="Proteomes" id="UP000077881">
    <property type="component" value="Unassembled WGS sequence"/>
</dbReference>
<reference evidence="2 4" key="2">
    <citation type="submission" date="2015-06" db="EMBL/GenBank/DDBJ databases">
        <title>Genome sequencing project of Bacillus galactosidilyticus PL133.</title>
        <authorList>
            <person name="Gaiero J."/>
            <person name="Nicol R."/>
            <person name="Habash M."/>
        </authorList>
    </citation>
    <scope>NUCLEOTIDE SEQUENCE [LARGE SCALE GENOMIC DNA]</scope>
    <source>
        <strain evidence="2 4">PL133</strain>
    </source>
</reference>
<feature type="domain" description="HTH cro/C1-type" evidence="1">
    <location>
        <begin position="7"/>
        <end position="62"/>
    </location>
</feature>
<protein>
    <recommendedName>
        <fullName evidence="1">HTH cro/C1-type domain-containing protein</fullName>
    </recommendedName>
</protein>
<organism evidence="2 4">
    <name type="scientific">Lederbergia galactosidilytica</name>
    <dbReference type="NCBI Taxonomy" id="217031"/>
    <lineage>
        <taxon>Bacteria</taxon>
        <taxon>Bacillati</taxon>
        <taxon>Bacillota</taxon>
        <taxon>Bacilli</taxon>
        <taxon>Bacillales</taxon>
        <taxon>Bacillaceae</taxon>
        <taxon>Lederbergia</taxon>
    </lineage>
</organism>
<dbReference type="Gene3D" id="1.10.260.40">
    <property type="entry name" value="lambda repressor-like DNA-binding domains"/>
    <property type="match status" value="1"/>
</dbReference>
<dbReference type="PATRIC" id="fig|217031.4.peg.8398"/>
<dbReference type="RefSeq" id="WP_057982519.1">
    <property type="nucleotide sequence ID" value="NZ_JAGGKH010000010.1"/>
</dbReference>
<reference evidence="3 5" key="1">
    <citation type="submission" date="2015-05" db="EMBL/GenBank/DDBJ databases">
        <title>Comparison of genome.</title>
        <authorList>
            <person name="Zheng Z."/>
            <person name="Sun M."/>
        </authorList>
    </citation>
    <scope>NUCLEOTIDE SEQUENCE [LARGE SCALE GENOMIC DNA]</scope>
    <source>
        <strain evidence="3 5">G25-74</strain>
    </source>
</reference>
<dbReference type="CDD" id="cd00093">
    <property type="entry name" value="HTH_XRE"/>
    <property type="match status" value="1"/>
</dbReference>
<dbReference type="GO" id="GO:0003677">
    <property type="term" value="F:DNA binding"/>
    <property type="evidence" value="ECO:0007669"/>
    <property type="project" value="InterPro"/>
</dbReference>
<evidence type="ECO:0000313" key="3">
    <source>
        <dbReference type="EMBL" id="OAK67601.1"/>
    </source>
</evidence>
<evidence type="ECO:0000259" key="1">
    <source>
        <dbReference type="PROSITE" id="PS50943"/>
    </source>
</evidence>
<dbReference type="Proteomes" id="UP000053881">
    <property type="component" value="Unassembled WGS sequence"/>
</dbReference>
<name>A0A0Q9XWZ7_9BACI</name>
<dbReference type="PROSITE" id="PS50943">
    <property type="entry name" value="HTH_CROC1"/>
    <property type="match status" value="1"/>
</dbReference>
<evidence type="ECO:0000313" key="2">
    <source>
        <dbReference type="EMBL" id="KRG08769.1"/>
    </source>
</evidence>
<dbReference type="EMBL" id="LDJR01000060">
    <property type="protein sequence ID" value="OAK67601.1"/>
    <property type="molecule type" value="Genomic_DNA"/>
</dbReference>
<proteinExistence type="predicted"/>
<sequence length="133" mass="15730">MAFHQELKKYREEILGISQDEAIKRLHMTQAALSNYEHGKRQISIETLQQFQRAYAIPQDHLIRILFGEETGTEYTPMMLREHTKDSELTKILDMIENNENLYRFLVSLSHSDEKTQRLVSDFLPHTLKLAQR</sequence>
<dbReference type="STRING" id="217031.ABB05_21020"/>